<feature type="region of interest" description="Disordered" evidence="1">
    <location>
        <begin position="983"/>
        <end position="1002"/>
    </location>
</feature>
<evidence type="ECO:0000256" key="1">
    <source>
        <dbReference type="SAM" id="MobiDB-lite"/>
    </source>
</evidence>
<sequence>MVPLTGGHIERYEAQSSLQTMSTNLDHGSLALAAHQQQLQQQQLQQQQHQHQQDQHNAQMQSQLQQQQQQMDIPIPLQPYAQSQAMPMHPDAQRFIDAHQQQQQHQQQQIEQHQHQLQQQQQQIQQMQQQHQQQQHHQHLLQSGIHQYPPTSSFGMIGQSMQSQAQLQNAIPPTGPTQLPVTSLPPQYHVPLPAVDQSQVQHTQQSQQLMQQHQQQQHTQQQSEHHHQQQQQQHQQQHQQQQQQQHQQQQQQQQHSPPLSQQNPPSAAQLHAAFNGVLASGPQPGSVTEQQQQQHQQHMHTEQRQYAPLPQNRGRSASRRNTNTDETRPALPPIDSAQLNAAAYGESTGLASVSQPPSAILPTQTLPFSDPSIQSAPPHQLSAGQGQETFMLPTSGAGFAQHAMAMPLTSSGHHTGPGVAWMQGSGTLPQHPMISAVAQTALAPPTLTPSTTEGTLTPSAISEMERMVLRPESTPKAEPSAANIPTEAISQMPSGMLPASTVSLNMIPANANVSLPPAANGFMSNSIQPPVQSAIAPATQPIMTTQLPHVAHETGQSINGSHSGPSQHRRQQSQPLASQIMNSSFALGPPFMAPTQPPTHLQMTHARMPNATDAQLGKLFDQVAQMAIVAGQDVRSGNQFPLGCLEGLEQIISQIKEQRQMPSMPSMPSISSESSIRSRSGSAYTKHSHNESTSTVLSSEGSPLLKKRPHFDDEAFGPMKSLRSENGTPVHPAPPPPASAPPTALQSPSQGTMPVSAMPPNLSSQPPSLLHTVSESQVPQLHQFQSGNGDIGGQPLPGGAGGVGLGSRAMASHISHRLAATNQMNASTASLGSIVPEMHQISNPLGLAVQSVPQSPVERQQPQHRHDRSLDLAAMGLQHSPAQHMGVGAEGYSVASSVPGSGVHSPVGPSLRAVLSQNSLNMGFLRQAQMEMGGAGVRDGLPSLPHSASPAHPVQPKGAQQHGMRQSQVKHEVAPHSTPLQQSFTLAPAGNEGGGGHFDESMIQDDQTHDSAASSLIFLPGQGASLVGTGEDNQATLRAAKQADTSQNGLAQLDFTMGDEAGEGGDKKNGVAPVPIEPELQAKLDAYFEDFLSRLCSNLEAKDNRGELIHQTLMPKKMARLDESPDFRPFKFRIQAFTNAFYADLQARGMSDEECSFKKMKQFLWANPLISRYNDDGRKAKSKGNHVWMISARKVWNEDGSLRGWQFRKFERRIAGSAEEYAYVGVPWSWEMRIWDPQASSDSIKAAFSVEEHPGWLQFDGVACLKGTPQDSDKGGRVSVTAHYPQNGQLHMLKWSFDIDLRKLGSNDNPRSSPSEAGDSSVKDGVSSRTGVTSSGNASEFEDGEGEHSSVASSADIDDGSGFYGVTDYQDDNDSAMFVPFEQQQIHQIIPQEIVPQTMAALQFPFTPPILDGFQPNYPFDRGQVGSANASGPSTDLSLKETVVMNPHAMHPSAFESAIQSLHQQQQSSFALGTPPVPTEMMPGQHPDHSQFAPVAMGGPAPQTAPPVDSQSQSQPQQQHLQQAPPSMMDVNTPMFPAQQVSLQSQPGLGQPMMGMPPAEGS</sequence>
<feature type="region of interest" description="Disordered" evidence="1">
    <location>
        <begin position="96"/>
        <end position="334"/>
    </location>
</feature>
<feature type="compositionally biased region" description="Low complexity" evidence="1">
    <location>
        <begin position="99"/>
        <end position="133"/>
    </location>
</feature>
<feature type="compositionally biased region" description="Low complexity" evidence="1">
    <location>
        <begin position="1506"/>
        <end position="1527"/>
    </location>
</feature>
<organism evidence="2 3">
    <name type="scientific">Tilletia indica</name>
    <dbReference type="NCBI Taxonomy" id="43049"/>
    <lineage>
        <taxon>Eukaryota</taxon>
        <taxon>Fungi</taxon>
        <taxon>Dikarya</taxon>
        <taxon>Basidiomycota</taxon>
        <taxon>Ustilaginomycotina</taxon>
        <taxon>Exobasidiomycetes</taxon>
        <taxon>Tilletiales</taxon>
        <taxon>Tilletiaceae</taxon>
        <taxon>Tilletia</taxon>
    </lineage>
</organism>
<feature type="compositionally biased region" description="Low complexity" evidence="1">
    <location>
        <begin position="759"/>
        <end position="768"/>
    </location>
</feature>
<feature type="compositionally biased region" description="Low complexity" evidence="1">
    <location>
        <begin position="660"/>
        <end position="680"/>
    </location>
</feature>
<evidence type="ECO:0000313" key="2">
    <source>
        <dbReference type="EMBL" id="KAE8255357.1"/>
    </source>
</evidence>
<name>A0A8T8T4I6_9BASI</name>
<gene>
    <name evidence="2" type="ORF">A4X13_0g3071</name>
</gene>
<feature type="region of interest" description="Disordered" evidence="1">
    <location>
        <begin position="940"/>
        <end position="976"/>
    </location>
</feature>
<feature type="compositionally biased region" description="Low complexity" evidence="1">
    <location>
        <begin position="229"/>
        <end position="262"/>
    </location>
</feature>
<feature type="region of interest" description="Disordered" evidence="1">
    <location>
        <begin position="657"/>
        <end position="768"/>
    </location>
</feature>
<protein>
    <submittedName>
        <fullName evidence="2">Uncharacterized protein</fullName>
    </submittedName>
</protein>
<feature type="region of interest" description="Disordered" evidence="1">
    <location>
        <begin position="1483"/>
        <end position="1533"/>
    </location>
</feature>
<dbReference type="Proteomes" id="UP000077521">
    <property type="component" value="Unassembled WGS sequence"/>
</dbReference>
<proteinExistence type="predicted"/>
<feature type="compositionally biased region" description="Polar residues" evidence="1">
    <location>
        <begin position="1306"/>
        <end position="1315"/>
    </location>
</feature>
<dbReference type="EMBL" id="LWDF02000162">
    <property type="protein sequence ID" value="KAE8255357.1"/>
    <property type="molecule type" value="Genomic_DNA"/>
</dbReference>
<feature type="compositionally biased region" description="Low complexity" evidence="1">
    <location>
        <begin position="1544"/>
        <end position="1562"/>
    </location>
</feature>
<feature type="compositionally biased region" description="Polar residues" evidence="1">
    <location>
        <begin position="681"/>
        <end position="701"/>
    </location>
</feature>
<feature type="region of interest" description="Disordered" evidence="1">
    <location>
        <begin position="554"/>
        <end position="576"/>
    </location>
</feature>
<reference evidence="2" key="1">
    <citation type="submission" date="2016-04" db="EMBL/GenBank/DDBJ databases">
        <authorList>
            <person name="Nguyen H.D."/>
            <person name="Samba Siva P."/>
            <person name="Cullis J."/>
            <person name="Levesque C.A."/>
            <person name="Hambleton S."/>
        </authorList>
    </citation>
    <scope>NUCLEOTIDE SEQUENCE</scope>
    <source>
        <strain evidence="2">DAOMC 236416</strain>
    </source>
</reference>
<feature type="region of interest" description="Disordered" evidence="1">
    <location>
        <begin position="1543"/>
        <end position="1562"/>
    </location>
</feature>
<accession>A0A8T8T4I6</accession>
<reference evidence="2" key="2">
    <citation type="journal article" date="2019" name="IMA Fungus">
        <title>Genome sequencing and comparison of five Tilletia species to identify candidate genes for the detection of regulated species infecting wheat.</title>
        <authorList>
            <person name="Nguyen H.D.T."/>
            <person name="Sultana T."/>
            <person name="Kesanakurti P."/>
            <person name="Hambleton S."/>
        </authorList>
    </citation>
    <scope>NUCLEOTIDE SEQUENCE</scope>
    <source>
        <strain evidence="2">DAOMC 236416</strain>
    </source>
</reference>
<feature type="compositionally biased region" description="Low complexity" evidence="1">
    <location>
        <begin position="941"/>
        <end position="952"/>
    </location>
</feature>
<feature type="compositionally biased region" description="Polar residues" evidence="1">
    <location>
        <begin position="149"/>
        <end position="185"/>
    </location>
</feature>
<evidence type="ECO:0000313" key="3">
    <source>
        <dbReference type="Proteomes" id="UP000077521"/>
    </source>
</evidence>
<feature type="compositionally biased region" description="Low complexity" evidence="1">
    <location>
        <begin position="1325"/>
        <end position="1336"/>
    </location>
</feature>
<keyword evidence="3" id="KW-1185">Reference proteome</keyword>
<comment type="caution">
    <text evidence="2">The sequence shown here is derived from an EMBL/GenBank/DDBJ whole genome shotgun (WGS) entry which is preliminary data.</text>
</comment>
<feature type="compositionally biased region" description="Low complexity" evidence="1">
    <location>
        <begin position="197"/>
        <end position="222"/>
    </location>
</feature>
<feature type="region of interest" description="Disordered" evidence="1">
    <location>
        <begin position="42"/>
        <end position="69"/>
    </location>
</feature>
<feature type="region of interest" description="Disordered" evidence="1">
    <location>
        <begin position="1306"/>
        <end position="1357"/>
    </location>
</feature>
<feature type="compositionally biased region" description="Pro residues" evidence="1">
    <location>
        <begin position="731"/>
        <end position="740"/>
    </location>
</feature>